<gene>
    <name evidence="1" type="ORF">JCM21714_4715</name>
</gene>
<dbReference type="Proteomes" id="UP000019102">
    <property type="component" value="Unassembled WGS sequence"/>
</dbReference>
<dbReference type="Gene3D" id="1.20.120.1870">
    <property type="entry name" value="Fic/DOC protein, Fido domain"/>
    <property type="match status" value="1"/>
</dbReference>
<dbReference type="InterPro" id="IPR053737">
    <property type="entry name" value="Type_II_TA_Toxin"/>
</dbReference>
<comment type="caution">
    <text evidence="1">The sequence shown here is derived from an EMBL/GenBank/DDBJ whole genome shotgun (WGS) entry which is preliminary data.</text>
</comment>
<evidence type="ECO:0000313" key="2">
    <source>
        <dbReference type="Proteomes" id="UP000019102"/>
    </source>
</evidence>
<dbReference type="EMBL" id="BAVS01000064">
    <property type="protein sequence ID" value="GAE95470.1"/>
    <property type="molecule type" value="Genomic_DNA"/>
</dbReference>
<evidence type="ECO:0000313" key="1">
    <source>
        <dbReference type="EMBL" id="GAE95470.1"/>
    </source>
</evidence>
<dbReference type="AlphaFoldDB" id="W4VQ45"/>
<keyword evidence="2" id="KW-1185">Reference proteome</keyword>
<accession>W4VQ45</accession>
<organism evidence="1 2">
    <name type="scientific">Gracilibacillus boraciitolerans JCM 21714</name>
    <dbReference type="NCBI Taxonomy" id="1298598"/>
    <lineage>
        <taxon>Bacteria</taxon>
        <taxon>Bacillati</taxon>
        <taxon>Bacillota</taxon>
        <taxon>Bacilli</taxon>
        <taxon>Bacillales</taxon>
        <taxon>Bacillaceae</taxon>
        <taxon>Gracilibacillus</taxon>
    </lineage>
</organism>
<protein>
    <submittedName>
        <fullName evidence="1">Death on curing protein</fullName>
    </submittedName>
</protein>
<name>W4VQ45_9BACI</name>
<sequence>MIYLTGEEITIIHYTIMEMYDDMEQAGIKYPPDKFEAMLERPKTELFGGEEQYPSIEEKACCYFHSIARGWTYLP</sequence>
<reference evidence="1 2" key="1">
    <citation type="journal article" date="2014" name="Genome Announc.">
        <title>Draft Genome Sequence of the Boron-Tolerant and Moderately Halotolerant Bacterium Gracilibacillus boraciitolerans JCM 21714T.</title>
        <authorList>
            <person name="Ahmed I."/>
            <person name="Oshima K."/>
            <person name="Suda W."/>
            <person name="Kitamura K."/>
            <person name="Iida T."/>
            <person name="Ohmori Y."/>
            <person name="Fujiwara T."/>
            <person name="Hattori M."/>
            <person name="Ohkuma M."/>
        </authorList>
    </citation>
    <scope>NUCLEOTIDE SEQUENCE [LARGE SCALE GENOMIC DNA]</scope>
    <source>
        <strain evidence="1 2">JCM 21714</strain>
    </source>
</reference>
<proteinExistence type="predicted"/>
<dbReference type="eggNOG" id="COG3654">
    <property type="taxonomic scope" value="Bacteria"/>
</dbReference>